<evidence type="ECO:0000313" key="3">
    <source>
        <dbReference type="EMBL" id="HIZ89430.1"/>
    </source>
</evidence>
<evidence type="ECO:0000313" key="4">
    <source>
        <dbReference type="Proteomes" id="UP000824176"/>
    </source>
</evidence>
<name>A0A9D2GUT9_9BACT</name>
<feature type="domain" description="GmrSD restriction endonucleases C-terminal" evidence="2">
    <location>
        <begin position="464"/>
        <end position="591"/>
    </location>
</feature>
<dbReference type="InterPro" id="IPR004919">
    <property type="entry name" value="GmrSD_N"/>
</dbReference>
<keyword evidence="3" id="KW-0255">Endonuclease</keyword>
<dbReference type="Pfam" id="PF03235">
    <property type="entry name" value="GmrSD_N"/>
    <property type="match status" value="1"/>
</dbReference>
<gene>
    <name evidence="3" type="ORF">H9804_05760</name>
</gene>
<organism evidence="3 4">
    <name type="scientific">Candidatus Mucispirillum faecigallinarum</name>
    <dbReference type="NCBI Taxonomy" id="2838699"/>
    <lineage>
        <taxon>Bacteria</taxon>
        <taxon>Pseudomonadati</taxon>
        <taxon>Deferribacterota</taxon>
        <taxon>Deferribacteres</taxon>
        <taxon>Deferribacterales</taxon>
        <taxon>Mucispirillaceae</taxon>
        <taxon>Mucispirillum</taxon>
    </lineage>
</organism>
<dbReference type="Pfam" id="PF07510">
    <property type="entry name" value="GmrSD_C"/>
    <property type="match status" value="1"/>
</dbReference>
<evidence type="ECO:0000259" key="2">
    <source>
        <dbReference type="Pfam" id="PF07510"/>
    </source>
</evidence>
<dbReference type="GO" id="GO:0004519">
    <property type="term" value="F:endonuclease activity"/>
    <property type="evidence" value="ECO:0007669"/>
    <property type="project" value="UniProtKB-KW"/>
</dbReference>
<feature type="domain" description="GmrSD restriction endonucleases N-terminal" evidence="1">
    <location>
        <begin position="12"/>
        <end position="178"/>
    </location>
</feature>
<keyword evidence="3" id="KW-0378">Hydrolase</keyword>
<reference evidence="3" key="2">
    <citation type="submission" date="2021-04" db="EMBL/GenBank/DDBJ databases">
        <authorList>
            <person name="Gilroy R."/>
        </authorList>
    </citation>
    <scope>NUCLEOTIDE SEQUENCE</scope>
    <source>
        <strain evidence="3">ChiW4-1371</strain>
    </source>
</reference>
<keyword evidence="3" id="KW-0540">Nuclease</keyword>
<accession>A0A9D2GUT9</accession>
<evidence type="ECO:0000259" key="1">
    <source>
        <dbReference type="Pfam" id="PF03235"/>
    </source>
</evidence>
<sequence length="604" mass="71259">MSEDIELININSIFKDEYIIPIYQRKYAWENKEIEQLLEDIINAKGNYYLGTLITNKQESGKYEVIDGQQRLTTLYLLMLNLGKNDKPIQFEARKNYDKALKSLRDNNVECGTVELKNGYECIERYLHNIEHNLNTKLSEVFILRVQVPKNTDLNNYFEVMNTRGEQLELHHIAKARMISKLTNDSDKKIAAAIWDACADMDSYMIVNLKKSIRDNIFENDLSNFINDFKKIPENIKDTWDMLSDKFKEIDSVINETSINEIINGNENYDENSKQNKNEDDIPDYKLSSIISFQYFLLYVNAVLLNNNEEQTNLYDDRKLLDNLERYYESEDSEYKVKEFIYTMMQCRFLFDKYIIKRDTQDSDETKVILRKYKKYKSGIQLINTFSKKEGTGEEENDDENDTAQDSLIILESTLRITYTSPRNMQWITELLKYLMKNEKITVGNLIELLENYCINRINLDKLSYGNIERIVFTYLDYLLYRDGYAINGKEIIKKEGDYKVYFRNSVEHFYPRNPDSDNKWSDDELNSFGNLALITPSANSKFSNLDPKAKIVNMKNIEQSPKLKIMASYIKNGEDWIPDMAKEHEKEMCKILKNEKNRKNNLI</sequence>
<dbReference type="Proteomes" id="UP000824176">
    <property type="component" value="Unassembled WGS sequence"/>
</dbReference>
<proteinExistence type="predicted"/>
<dbReference type="InterPro" id="IPR011089">
    <property type="entry name" value="GmrSD_C"/>
</dbReference>
<protein>
    <submittedName>
        <fullName evidence="3">DUF262 domain-containing HNH endonuclease family protein</fullName>
    </submittedName>
</protein>
<reference evidence="3" key="1">
    <citation type="journal article" date="2021" name="PeerJ">
        <title>Extensive microbial diversity within the chicken gut microbiome revealed by metagenomics and culture.</title>
        <authorList>
            <person name="Gilroy R."/>
            <person name="Ravi A."/>
            <person name="Getino M."/>
            <person name="Pursley I."/>
            <person name="Horton D.L."/>
            <person name="Alikhan N.F."/>
            <person name="Baker D."/>
            <person name="Gharbi K."/>
            <person name="Hall N."/>
            <person name="Watson M."/>
            <person name="Adriaenssens E.M."/>
            <person name="Foster-Nyarko E."/>
            <person name="Jarju S."/>
            <person name="Secka A."/>
            <person name="Antonio M."/>
            <person name="Oren A."/>
            <person name="Chaudhuri R.R."/>
            <person name="La Ragione R."/>
            <person name="Hildebrand F."/>
            <person name="Pallen M.J."/>
        </authorList>
    </citation>
    <scope>NUCLEOTIDE SEQUENCE</scope>
    <source>
        <strain evidence="3">ChiW4-1371</strain>
    </source>
</reference>
<dbReference type="PANTHER" id="PTHR35149">
    <property type="entry name" value="SLL5132 PROTEIN"/>
    <property type="match status" value="1"/>
</dbReference>
<comment type="caution">
    <text evidence="3">The sequence shown here is derived from an EMBL/GenBank/DDBJ whole genome shotgun (WGS) entry which is preliminary data.</text>
</comment>
<dbReference type="PANTHER" id="PTHR35149:SF2">
    <property type="entry name" value="DUF262 DOMAIN-CONTAINING PROTEIN"/>
    <property type="match status" value="1"/>
</dbReference>
<dbReference type="AlphaFoldDB" id="A0A9D2GUT9"/>
<dbReference type="EMBL" id="DXAQ01000089">
    <property type="protein sequence ID" value="HIZ89430.1"/>
    <property type="molecule type" value="Genomic_DNA"/>
</dbReference>